<dbReference type="PANTHER" id="PTHR43775:SF51">
    <property type="entry name" value="INACTIVE PHENOLPHTHIOCEROL SYNTHESIS POLYKETIDE SYNTHASE TYPE I PKS1-RELATED"/>
    <property type="match status" value="1"/>
</dbReference>
<keyword evidence="7" id="KW-0012">Acyltransferase</keyword>
<dbReference type="CDD" id="cd08956">
    <property type="entry name" value="KR_3_FAS_SDR_x"/>
    <property type="match status" value="1"/>
</dbReference>
<dbReference type="PROSITE" id="PS00606">
    <property type="entry name" value="KS3_1"/>
    <property type="match status" value="1"/>
</dbReference>
<dbReference type="GO" id="GO:0004315">
    <property type="term" value="F:3-oxoacyl-[acyl-carrier-protein] synthase activity"/>
    <property type="evidence" value="ECO:0007669"/>
    <property type="project" value="InterPro"/>
</dbReference>
<dbReference type="InterPro" id="IPR050091">
    <property type="entry name" value="PKS_NRPS_Biosynth_Enz"/>
</dbReference>
<dbReference type="SMART" id="SM00825">
    <property type="entry name" value="PKS_KS"/>
    <property type="match status" value="1"/>
</dbReference>
<dbReference type="PROSITE" id="PS50075">
    <property type="entry name" value="CARRIER"/>
    <property type="match status" value="1"/>
</dbReference>
<feature type="active site" description="Proton acceptor; for dehydratase activity" evidence="8">
    <location>
        <position position="138"/>
    </location>
</feature>
<dbReference type="Gene3D" id="3.30.70.3290">
    <property type="match status" value="1"/>
</dbReference>
<keyword evidence="4" id="KW-0808">Transferase</keyword>
<evidence type="ECO:0000256" key="1">
    <source>
        <dbReference type="ARBA" id="ARBA00004792"/>
    </source>
</evidence>
<feature type="non-terminal residue" evidence="12">
    <location>
        <position position="1313"/>
    </location>
</feature>
<dbReference type="InterPro" id="IPR013968">
    <property type="entry name" value="PKS_KR"/>
</dbReference>
<dbReference type="Pfam" id="PF00109">
    <property type="entry name" value="ketoacyl-synt"/>
    <property type="match status" value="1"/>
</dbReference>
<dbReference type="SUPFAM" id="SSF51735">
    <property type="entry name" value="NAD(P)-binding Rossmann-fold domains"/>
    <property type="match status" value="2"/>
</dbReference>
<dbReference type="InterPro" id="IPR042104">
    <property type="entry name" value="PKS_dehydratase_sf"/>
</dbReference>
<evidence type="ECO:0000313" key="13">
    <source>
        <dbReference type="Proteomes" id="UP000248039"/>
    </source>
</evidence>
<dbReference type="Gene3D" id="3.40.50.720">
    <property type="entry name" value="NAD(P)-binding Rossmann-like Domain"/>
    <property type="match status" value="1"/>
</dbReference>
<feature type="non-terminal residue" evidence="12">
    <location>
        <position position="1"/>
    </location>
</feature>
<dbReference type="OrthoDB" id="9778690at2"/>
<feature type="region of interest" description="C-terminal hotdog fold" evidence="8">
    <location>
        <begin position="243"/>
        <end position="379"/>
    </location>
</feature>
<keyword evidence="6" id="KW-0511">Multifunctional enzyme</keyword>
<dbReference type="Gene3D" id="1.10.1200.10">
    <property type="entry name" value="ACP-like"/>
    <property type="match status" value="1"/>
</dbReference>
<keyword evidence="13" id="KW-1185">Reference proteome</keyword>
<dbReference type="Pfam" id="PF14765">
    <property type="entry name" value="PS-DH"/>
    <property type="match status" value="1"/>
</dbReference>
<dbReference type="SMART" id="SM01294">
    <property type="entry name" value="PKS_PP_betabranch"/>
    <property type="match status" value="1"/>
</dbReference>
<dbReference type="SUPFAM" id="SSF53901">
    <property type="entry name" value="Thiolase-like"/>
    <property type="match status" value="1"/>
</dbReference>
<keyword evidence="3" id="KW-0597">Phosphoprotein</keyword>
<dbReference type="InterPro" id="IPR014030">
    <property type="entry name" value="Ketoacyl_synth_N"/>
</dbReference>
<dbReference type="InterPro" id="IPR020841">
    <property type="entry name" value="PKS_Beta-ketoAc_synthase_dom"/>
</dbReference>
<dbReference type="InterPro" id="IPR036736">
    <property type="entry name" value="ACP-like_sf"/>
</dbReference>
<comment type="pathway">
    <text evidence="1">Antibiotic biosynthesis.</text>
</comment>
<dbReference type="InterPro" id="IPR016039">
    <property type="entry name" value="Thiolase-like"/>
</dbReference>
<dbReference type="Gene3D" id="3.40.366.10">
    <property type="entry name" value="Malonyl-Coenzyme A Acyl Carrier Protein, domain 2"/>
    <property type="match status" value="1"/>
</dbReference>
<dbReference type="InterPro" id="IPR049900">
    <property type="entry name" value="PKS_mFAS_DH"/>
</dbReference>
<dbReference type="Pfam" id="PF22953">
    <property type="entry name" value="SpnB_Rossmann"/>
    <property type="match status" value="1"/>
</dbReference>
<feature type="domain" description="PKS/mFAS DH" evidence="11">
    <location>
        <begin position="106"/>
        <end position="379"/>
    </location>
</feature>
<dbReference type="Gene3D" id="3.40.47.10">
    <property type="match status" value="1"/>
</dbReference>
<dbReference type="SMART" id="SM00826">
    <property type="entry name" value="PKS_DH"/>
    <property type="match status" value="1"/>
</dbReference>
<gene>
    <name evidence="12" type="ORF">C7C46_18800</name>
</gene>
<evidence type="ECO:0000256" key="3">
    <source>
        <dbReference type="ARBA" id="ARBA00022553"/>
    </source>
</evidence>
<dbReference type="Pfam" id="PF02801">
    <property type="entry name" value="Ketoacyl-synt_C"/>
    <property type="match status" value="1"/>
</dbReference>
<dbReference type="GO" id="GO:0031177">
    <property type="term" value="F:phosphopantetheine binding"/>
    <property type="evidence" value="ECO:0007669"/>
    <property type="project" value="InterPro"/>
</dbReference>
<accession>A0A2V4P3Q4</accession>
<comment type="caution">
    <text evidence="12">The sequence shown here is derived from an EMBL/GenBank/DDBJ whole genome shotgun (WGS) entry which is preliminary data.</text>
</comment>
<evidence type="ECO:0000256" key="2">
    <source>
        <dbReference type="ARBA" id="ARBA00022450"/>
    </source>
</evidence>
<dbReference type="InterPro" id="IPR001227">
    <property type="entry name" value="Ac_transferase_dom_sf"/>
</dbReference>
<dbReference type="Proteomes" id="UP000248039">
    <property type="component" value="Unassembled WGS sequence"/>
</dbReference>
<dbReference type="GO" id="GO:0004312">
    <property type="term" value="F:fatty acid synthase activity"/>
    <property type="evidence" value="ECO:0007669"/>
    <property type="project" value="TreeGrafter"/>
</dbReference>
<proteinExistence type="predicted"/>
<dbReference type="Pfam" id="PF00550">
    <property type="entry name" value="PP-binding"/>
    <property type="match status" value="1"/>
</dbReference>
<protein>
    <submittedName>
        <fullName evidence="12">3-ketoacyl-ACP reductase</fullName>
    </submittedName>
</protein>
<name>A0A2V4P3Q4_9ACTN</name>
<dbReference type="SMART" id="SM00823">
    <property type="entry name" value="PKS_PP"/>
    <property type="match status" value="1"/>
</dbReference>
<organism evidence="12 13">
    <name type="scientific">Streptomyces tateyamensis</name>
    <dbReference type="NCBI Taxonomy" id="565073"/>
    <lineage>
        <taxon>Bacteria</taxon>
        <taxon>Bacillati</taxon>
        <taxon>Actinomycetota</taxon>
        <taxon>Actinomycetes</taxon>
        <taxon>Kitasatosporales</taxon>
        <taxon>Streptomycetaceae</taxon>
        <taxon>Streptomyces</taxon>
    </lineage>
</organism>
<dbReference type="FunFam" id="3.40.47.10:FF:000019">
    <property type="entry name" value="Polyketide synthase type I"/>
    <property type="match status" value="1"/>
</dbReference>
<feature type="domain" description="Carrier" evidence="9">
    <location>
        <begin position="814"/>
        <end position="889"/>
    </location>
</feature>
<dbReference type="InterPro" id="IPR055123">
    <property type="entry name" value="SpnB-like_Rossmann"/>
</dbReference>
<feature type="active site" description="Proton donor; for dehydratase activity" evidence="8">
    <location>
        <position position="302"/>
    </location>
</feature>
<dbReference type="CDD" id="cd00833">
    <property type="entry name" value="PKS"/>
    <property type="match status" value="1"/>
</dbReference>
<feature type="region of interest" description="N-terminal hotdog fold" evidence="8">
    <location>
        <begin position="106"/>
        <end position="231"/>
    </location>
</feature>
<evidence type="ECO:0000256" key="6">
    <source>
        <dbReference type="ARBA" id="ARBA00023268"/>
    </source>
</evidence>
<dbReference type="FunFam" id="1.10.1200.10:FF:000007">
    <property type="entry name" value="Probable polyketide synthase pks17"/>
    <property type="match status" value="1"/>
</dbReference>
<dbReference type="InterPro" id="IPR020807">
    <property type="entry name" value="PKS_DH"/>
</dbReference>
<dbReference type="InterPro" id="IPR014031">
    <property type="entry name" value="Ketoacyl_synth_C"/>
</dbReference>
<feature type="domain" description="Ketosynthase family 3 (KS3)" evidence="10">
    <location>
        <begin position="907"/>
        <end position="1313"/>
    </location>
</feature>
<evidence type="ECO:0000256" key="4">
    <source>
        <dbReference type="ARBA" id="ARBA00022679"/>
    </source>
</evidence>
<dbReference type="InterPro" id="IPR049551">
    <property type="entry name" value="PKS_DH_C"/>
</dbReference>
<dbReference type="InterPro" id="IPR036291">
    <property type="entry name" value="NAD(P)-bd_dom_sf"/>
</dbReference>
<dbReference type="Pfam" id="PF08659">
    <property type="entry name" value="KR"/>
    <property type="match status" value="1"/>
</dbReference>
<dbReference type="SMART" id="SM00822">
    <property type="entry name" value="PKS_KR"/>
    <property type="match status" value="1"/>
</dbReference>
<dbReference type="InterPro" id="IPR018201">
    <property type="entry name" value="Ketoacyl_synth_AS"/>
</dbReference>
<dbReference type="SUPFAM" id="SSF47336">
    <property type="entry name" value="ACP-like"/>
    <property type="match status" value="1"/>
</dbReference>
<evidence type="ECO:0000313" key="12">
    <source>
        <dbReference type="EMBL" id="PYC77422.1"/>
    </source>
</evidence>
<dbReference type="RefSeq" id="WP_146259130.1">
    <property type="nucleotide sequence ID" value="NZ_PYBW01000064.1"/>
</dbReference>
<dbReference type="Gene3D" id="3.10.129.110">
    <property type="entry name" value="Polyketide synthase dehydratase"/>
    <property type="match status" value="1"/>
</dbReference>
<evidence type="ECO:0000259" key="9">
    <source>
        <dbReference type="PROSITE" id="PS50075"/>
    </source>
</evidence>
<keyword evidence="2" id="KW-0596">Phosphopantetheine</keyword>
<evidence type="ECO:0000256" key="5">
    <source>
        <dbReference type="ARBA" id="ARBA00023194"/>
    </source>
</evidence>
<reference evidence="12 13" key="1">
    <citation type="submission" date="2018-03" db="EMBL/GenBank/DDBJ databases">
        <title>Bioinformatic expansion and discovery of thiopeptide antibiotics.</title>
        <authorList>
            <person name="Schwalen C.J."/>
            <person name="Hudson G.A."/>
            <person name="Mitchell D.A."/>
        </authorList>
    </citation>
    <scope>NUCLEOTIDE SEQUENCE [LARGE SCALE GENOMIC DNA]</scope>
    <source>
        <strain evidence="12 13">ATCC 21389</strain>
    </source>
</reference>
<evidence type="ECO:0000256" key="8">
    <source>
        <dbReference type="PROSITE-ProRule" id="PRU01363"/>
    </source>
</evidence>
<sequence>EVGPDAALTPMGLDDPALSFIATTRRDRDEVRELLTGLGALHANGAGVDWAAFFAGTGARAVDLPTYAFQRRRFWLDSVEYWLEAWDGSGSGSADVSSAGLATPDHPLLGAVLSAPDAEQVTLTGRLSVGAQPWLADHVVGGSVLFPGTGFVELAIRAGDQVGCGTLDELTLEAPLVLPERGAVQLQVVVGAPDATGARPVGIHARPVEEAAELPWTRHATGLLSAAEPAADFDTSVWPPVGATPIDLTELYPNLAAAGLGYGPVFQGLRAAWQRGTEVFAEVALPEAGEAARFGLHPAVLDACLHAIPFTGAIGTDGVTLPFAWERVALHATGAAAVRLRITPQGDGVVALALTDPAGRPVASLAALTLRTLTPEQLAAARTSFHESLYRLEWSPLAVPSLPAGAVEPTVWRPAAGLDAAAAHAAAAEALGTIQNWLAAEHETPLVVLTEGAVALPGEAVTDLAGAAVWGLVRSAQAENPERFVLLDSDGSVPVAAMLATGEWQGVVRDGVLHRARLARIAVATEPVVPASTFGAEGTVLVTGATGTLGRLVARHLVTAHGVGSLLLASRRGAEAAGMPELVAELTALGARVAVAACDVSDRSAAELLVSSVEGLTGVVHVAGVLDDGTVNSLTAERLAGVLRPKVDAAWHLHELTERQNLTAFVLFSSVAGVLGAPGQANYAAANAYLDALAAHRQAHGLAAQSLAWGLWAAEAGGMGAGADLSRINRSGVAALAPAEGLQLLDTAAELADAAVLPVRLDLPALAAAGEDLPPLLRGLVRGRTRRATAGGAAAAASALGARLTGLTPAEQLAAVLDVVRAQAAAVLGHSSPQAVEPHHAFSDLGFDSLSAVEFRNAVSEATGLRLPATLVFDYPSPAALAEHLTAEVAGTGEAAATVVATTTATDEPIAIVGMACRYPGGVDSPEALWRLVADGVDAVSEFPTDRGWDLGRLYDPNSERPNTSYTRNGGFLHEAAEFDPAFFGISPNEALVMDPQQRLLLEASWEALERAGIDPGTLRGSATGVFAGMMYHDYANNNNTGAIASGRVSYVLGLEGPAVTIDTACSSSLVALHWAIQALRSGECSLALAGGVAVMATPDTFVEFSRQRGLSADGRIKAFADGADGTAWGEGVGMLLVERLSDARRNGHPVLAIVRGSAINQDGASNGLTAPNGPAQRRVIRQALANAQLTADQVDAVEAHGTGTVLGDPIEAQALLATYGQDRAGDEPLWLGSIKSNMGHTQAAAGVAGIIKMVQAMEHGVLPRTLHVDEPSSKVDWSAGAVELLTEAREWPALDRPRRAAVSSFGISGTNA</sequence>
<dbReference type="GO" id="GO:0033068">
    <property type="term" value="P:macrolide biosynthetic process"/>
    <property type="evidence" value="ECO:0007669"/>
    <property type="project" value="UniProtKB-ARBA"/>
</dbReference>
<dbReference type="InterPro" id="IPR020806">
    <property type="entry name" value="PKS_PP-bd"/>
</dbReference>
<dbReference type="PANTHER" id="PTHR43775">
    <property type="entry name" value="FATTY ACID SYNTHASE"/>
    <property type="match status" value="1"/>
</dbReference>
<dbReference type="PROSITE" id="PS52004">
    <property type="entry name" value="KS3_2"/>
    <property type="match status" value="1"/>
</dbReference>
<dbReference type="InterPro" id="IPR009081">
    <property type="entry name" value="PP-bd_ACP"/>
</dbReference>
<dbReference type="InterPro" id="IPR049552">
    <property type="entry name" value="PKS_DH_N"/>
</dbReference>
<dbReference type="PROSITE" id="PS52019">
    <property type="entry name" value="PKS_MFAS_DH"/>
    <property type="match status" value="1"/>
</dbReference>
<dbReference type="InterPro" id="IPR057326">
    <property type="entry name" value="KR_dom"/>
</dbReference>
<dbReference type="GO" id="GO:0006633">
    <property type="term" value="P:fatty acid biosynthetic process"/>
    <property type="evidence" value="ECO:0007669"/>
    <property type="project" value="InterPro"/>
</dbReference>
<dbReference type="EMBL" id="PYBW01000064">
    <property type="protein sequence ID" value="PYC77422.1"/>
    <property type="molecule type" value="Genomic_DNA"/>
</dbReference>
<evidence type="ECO:0000259" key="10">
    <source>
        <dbReference type="PROSITE" id="PS52004"/>
    </source>
</evidence>
<keyword evidence="5" id="KW-0045">Antibiotic biosynthesis</keyword>
<evidence type="ECO:0000259" key="11">
    <source>
        <dbReference type="PROSITE" id="PS52019"/>
    </source>
</evidence>
<evidence type="ECO:0000256" key="7">
    <source>
        <dbReference type="ARBA" id="ARBA00023315"/>
    </source>
</evidence>
<dbReference type="Pfam" id="PF21089">
    <property type="entry name" value="PKS_DH_N"/>
    <property type="match status" value="1"/>
</dbReference>